<dbReference type="PANTHER" id="PTHR10164">
    <property type="entry name" value="ISLET CELL AUTOANTIGEN 1"/>
    <property type="match status" value="1"/>
</dbReference>
<dbReference type="STRING" id="6248.A0A0K0EC58"/>
<keyword evidence="2" id="KW-1185">Reference proteome</keyword>
<evidence type="ECO:0000313" key="4">
    <source>
        <dbReference type="WBParaSite" id="TCONS_00003498.p1"/>
    </source>
</evidence>
<dbReference type="SMART" id="SM01015">
    <property type="entry name" value="Arfaptin"/>
    <property type="match status" value="1"/>
</dbReference>
<dbReference type="InterPro" id="IPR010504">
    <property type="entry name" value="AH_dom"/>
</dbReference>
<dbReference type="PANTHER" id="PTHR10164:SF4">
    <property type="entry name" value="GH23156P"/>
    <property type="match status" value="1"/>
</dbReference>
<dbReference type="Proteomes" id="UP000035681">
    <property type="component" value="Unplaced"/>
</dbReference>
<dbReference type="Gene3D" id="1.20.1270.60">
    <property type="entry name" value="Arfaptin homology (AH) domain/BAR domain"/>
    <property type="match status" value="1"/>
</dbReference>
<protein>
    <submittedName>
        <fullName evidence="3 4">AH domain-containing protein</fullName>
    </submittedName>
</protein>
<evidence type="ECO:0000313" key="2">
    <source>
        <dbReference type="Proteomes" id="UP000035681"/>
    </source>
</evidence>
<feature type="domain" description="AH" evidence="1">
    <location>
        <begin position="55"/>
        <end position="258"/>
    </location>
</feature>
<sequence length="495" mass="57144">MTSFYETATSGMNFDRFVEDFTNDSAISKFQQHYWTAKQLIYTRLGKKEDEHVTAADMEFDVKLNLFNSIKETTKCLHYSMDTLHRSYVNLNDNIRYINYLLRNNIKYEKERLRIVFEKFTHSFDIISVFNRKLINKTCKIYTDVKTFNERAVGDCLQTIEMADKSRIEYRGSLLWMKNISEELDPDANSQMNKFRTAQQVVKRCKSKLDKLKEDTEQKVELLDVSRNHLLCLLLVEYRDGFQEFYSNSIDELNNLLQQLEGIDNYEIDILKILNDPVGKVLEEQAEAEKNNINEGKEEEEEGNKKVKNNDEVINLDDGSELINMNDEEECNDLIRIESPLGILNDETEITVDDGWKSVPLTVGPLDKLIDIDDNNIEIPKLSPPPRYGEESNKHVSWIKKVRTKAGNILDSIPTTASNLLGDIDTTPTSKYCPSLVMDKQETLSNTQSDKIDNNTNSKWDDILKQLDNFSNPINSSSSIKGEISETEDDLINLL</sequence>
<proteinExistence type="predicted"/>
<dbReference type="InterPro" id="IPR027267">
    <property type="entry name" value="AH/BAR_dom_sf"/>
</dbReference>
<dbReference type="WBParaSite" id="TCONS_00003498.p1">
    <property type="protein sequence ID" value="TCONS_00003498.p1"/>
    <property type="gene ID" value="XLOC_003239"/>
</dbReference>
<dbReference type="GO" id="GO:0005794">
    <property type="term" value="C:Golgi apparatus"/>
    <property type="evidence" value="ECO:0007669"/>
    <property type="project" value="TreeGrafter"/>
</dbReference>
<evidence type="ECO:0000313" key="3">
    <source>
        <dbReference type="WBParaSite" id="SSTP_0000706600.1"/>
    </source>
</evidence>
<dbReference type="GO" id="GO:0019904">
    <property type="term" value="F:protein domain specific binding"/>
    <property type="evidence" value="ECO:0007669"/>
    <property type="project" value="InterPro"/>
</dbReference>
<dbReference type="GO" id="GO:0051049">
    <property type="term" value="P:regulation of transport"/>
    <property type="evidence" value="ECO:0007669"/>
    <property type="project" value="TreeGrafter"/>
</dbReference>
<dbReference type="SUPFAM" id="SSF103657">
    <property type="entry name" value="BAR/IMD domain-like"/>
    <property type="match status" value="1"/>
</dbReference>
<evidence type="ECO:0000259" key="1">
    <source>
        <dbReference type="PROSITE" id="PS50870"/>
    </source>
</evidence>
<dbReference type="PROSITE" id="PS50870">
    <property type="entry name" value="AH"/>
    <property type="match status" value="1"/>
</dbReference>
<organism evidence="3">
    <name type="scientific">Strongyloides stercoralis</name>
    <name type="common">Threadworm</name>
    <dbReference type="NCBI Taxonomy" id="6248"/>
    <lineage>
        <taxon>Eukaryota</taxon>
        <taxon>Metazoa</taxon>
        <taxon>Ecdysozoa</taxon>
        <taxon>Nematoda</taxon>
        <taxon>Chromadorea</taxon>
        <taxon>Rhabditida</taxon>
        <taxon>Tylenchina</taxon>
        <taxon>Panagrolaimomorpha</taxon>
        <taxon>Strongyloidoidea</taxon>
        <taxon>Strongyloididae</taxon>
        <taxon>Strongyloides</taxon>
    </lineage>
</organism>
<dbReference type="InterPro" id="IPR024114">
    <property type="entry name" value="Islet_autoAg_Ica1/Ica1-like"/>
</dbReference>
<dbReference type="Pfam" id="PF06456">
    <property type="entry name" value="Arfaptin"/>
    <property type="match status" value="1"/>
</dbReference>
<name>A0A0K0EC58_STRER</name>
<dbReference type="WBParaSite" id="SSTP_0000706600.1">
    <property type="protein sequence ID" value="SSTP_0000706600.1"/>
    <property type="gene ID" value="SSTP_0000706600"/>
</dbReference>
<dbReference type="AlphaFoldDB" id="A0A0K0EC58"/>
<reference evidence="3" key="1">
    <citation type="submission" date="2015-08" db="UniProtKB">
        <authorList>
            <consortium name="WormBaseParasite"/>
        </authorList>
    </citation>
    <scope>IDENTIFICATION</scope>
</reference>
<accession>A0A0K0EC58</accession>